<protein>
    <submittedName>
        <fullName evidence="2">Uncharacterized protein</fullName>
    </submittedName>
</protein>
<evidence type="ECO:0000256" key="1">
    <source>
        <dbReference type="SAM" id="Phobius"/>
    </source>
</evidence>
<feature type="transmembrane region" description="Helical" evidence="1">
    <location>
        <begin position="61"/>
        <end position="82"/>
    </location>
</feature>
<dbReference type="AlphaFoldDB" id="A0A5N6Z797"/>
<keyword evidence="1" id="KW-0812">Transmembrane</keyword>
<keyword evidence="1" id="KW-0472">Membrane</keyword>
<gene>
    <name evidence="2" type="ORF">BDV28DRAFT_105358</name>
</gene>
<keyword evidence="3" id="KW-1185">Reference proteome</keyword>
<feature type="transmembrane region" description="Helical" evidence="1">
    <location>
        <begin position="33"/>
        <end position="55"/>
    </location>
</feature>
<accession>A0A5N6Z797</accession>
<evidence type="ECO:0000313" key="2">
    <source>
        <dbReference type="EMBL" id="KAE8353541.1"/>
    </source>
</evidence>
<name>A0A5N6Z797_9EURO</name>
<evidence type="ECO:0000313" key="3">
    <source>
        <dbReference type="Proteomes" id="UP000327118"/>
    </source>
</evidence>
<proteinExistence type="predicted"/>
<dbReference type="Proteomes" id="UP000327118">
    <property type="component" value="Unassembled WGS sequence"/>
</dbReference>
<keyword evidence="1" id="KW-1133">Transmembrane helix</keyword>
<dbReference type="EMBL" id="ML739095">
    <property type="protein sequence ID" value="KAE8353541.1"/>
    <property type="molecule type" value="Genomic_DNA"/>
</dbReference>
<sequence length="168" mass="19085">MMSWVSMIATVSQWILLYPITYLIFYGYRMLRLLATPLVTLGQLALRGALVPFNLILKFEAFLSFVSTAILTGIVLGFILYYTTSLTVEVLNQSLGLSVTLQSRQPQDYEIRSIKVHKREKALKRSYNPPRDYLAGRSSKQNRRGGLLSSTILEEEKSNQGSKRDLCD</sequence>
<organism evidence="2 3">
    <name type="scientific">Aspergillus coremiiformis</name>
    <dbReference type="NCBI Taxonomy" id="138285"/>
    <lineage>
        <taxon>Eukaryota</taxon>
        <taxon>Fungi</taxon>
        <taxon>Dikarya</taxon>
        <taxon>Ascomycota</taxon>
        <taxon>Pezizomycotina</taxon>
        <taxon>Eurotiomycetes</taxon>
        <taxon>Eurotiomycetidae</taxon>
        <taxon>Eurotiales</taxon>
        <taxon>Aspergillaceae</taxon>
        <taxon>Aspergillus</taxon>
        <taxon>Aspergillus subgen. Circumdati</taxon>
    </lineage>
</organism>
<feature type="transmembrane region" description="Helical" evidence="1">
    <location>
        <begin position="6"/>
        <end position="26"/>
    </location>
</feature>
<dbReference type="OrthoDB" id="4499303at2759"/>
<reference evidence="3" key="1">
    <citation type="submission" date="2019-04" db="EMBL/GenBank/DDBJ databases">
        <title>Friends and foes A comparative genomics studyof 23 Aspergillus species from section Flavi.</title>
        <authorList>
            <consortium name="DOE Joint Genome Institute"/>
            <person name="Kjaerbolling I."/>
            <person name="Vesth T."/>
            <person name="Frisvad J.C."/>
            <person name="Nybo J.L."/>
            <person name="Theobald S."/>
            <person name="Kildgaard S."/>
            <person name="Isbrandt T."/>
            <person name="Kuo A."/>
            <person name="Sato A."/>
            <person name="Lyhne E.K."/>
            <person name="Kogle M.E."/>
            <person name="Wiebenga A."/>
            <person name="Kun R.S."/>
            <person name="Lubbers R.J."/>
            <person name="Makela M.R."/>
            <person name="Barry K."/>
            <person name="Chovatia M."/>
            <person name="Clum A."/>
            <person name="Daum C."/>
            <person name="Haridas S."/>
            <person name="He G."/>
            <person name="LaButti K."/>
            <person name="Lipzen A."/>
            <person name="Mondo S."/>
            <person name="Riley R."/>
            <person name="Salamov A."/>
            <person name="Simmons B.A."/>
            <person name="Magnuson J.K."/>
            <person name="Henrissat B."/>
            <person name="Mortensen U.H."/>
            <person name="Larsen T.O."/>
            <person name="Devries R.P."/>
            <person name="Grigoriev I.V."/>
            <person name="Machida M."/>
            <person name="Baker S.E."/>
            <person name="Andersen M.R."/>
        </authorList>
    </citation>
    <scope>NUCLEOTIDE SEQUENCE [LARGE SCALE GENOMIC DNA]</scope>
    <source>
        <strain evidence="3">CBS 553.77</strain>
    </source>
</reference>